<dbReference type="Proteomes" id="UP000666240">
    <property type="component" value="Unassembled WGS sequence"/>
</dbReference>
<dbReference type="PROSITE" id="PS52029">
    <property type="entry name" value="LD_TPASE"/>
    <property type="match status" value="1"/>
</dbReference>
<evidence type="ECO:0000256" key="4">
    <source>
        <dbReference type="ARBA" id="ARBA00022679"/>
    </source>
</evidence>
<keyword evidence="13" id="KW-1185">Reference proteome</keyword>
<sequence length="336" mass="36841">MAGAVARVALFNRSQVRLMLLRDFVIAGFCSAVVFATPALARDGDNPHSAHPQRVVSVETTGSTPKASKQAESSKRADNRKGDKAQPKKSANAAKSTKRQKQFEAERAAKPVKSAAKAIPVSTMPTVDVALEGNNGELRSSDRPRGGFFDTIFGKDAPRYLPETTTLDTKLAARSAAKPFTVRPEFQPQTVAFSGYERGTIVIDTTSRYLYLVESRDTARRYAIAVGKEGLAFKGTAKVGDKQEWPRWFPTKEMQEREPKKYGPYKDGMNGGPDNPLGARAIYLYQGKLDTHIRIHGTNQPQSIGSASSNGCFRMINDHVMDLYNRVPMGTEVVVL</sequence>
<evidence type="ECO:0000313" key="12">
    <source>
        <dbReference type="EMBL" id="MBP0440981.1"/>
    </source>
</evidence>
<keyword evidence="8 9" id="KW-0961">Cell wall biogenesis/degradation</keyword>
<evidence type="ECO:0000256" key="7">
    <source>
        <dbReference type="ARBA" id="ARBA00022984"/>
    </source>
</evidence>
<evidence type="ECO:0000256" key="10">
    <source>
        <dbReference type="SAM" id="MobiDB-lite"/>
    </source>
</evidence>
<keyword evidence="4" id="KW-0808">Transferase</keyword>
<gene>
    <name evidence="12" type="ORF">J5Y06_20225</name>
</gene>
<comment type="pathway">
    <text evidence="1 9">Cell wall biogenesis; peptidoglycan biosynthesis.</text>
</comment>
<evidence type="ECO:0000256" key="1">
    <source>
        <dbReference type="ARBA" id="ARBA00004752"/>
    </source>
</evidence>
<dbReference type="GO" id="GO:0018104">
    <property type="term" value="P:peptidoglycan-protein cross-linking"/>
    <property type="evidence" value="ECO:0007669"/>
    <property type="project" value="TreeGrafter"/>
</dbReference>
<dbReference type="InterPro" id="IPR005490">
    <property type="entry name" value="LD_TPept_cat_dom"/>
</dbReference>
<dbReference type="Gene3D" id="2.40.440.10">
    <property type="entry name" value="L,D-transpeptidase catalytic domain-like"/>
    <property type="match status" value="1"/>
</dbReference>
<dbReference type="GO" id="GO:0071555">
    <property type="term" value="P:cell wall organization"/>
    <property type="evidence" value="ECO:0007669"/>
    <property type="project" value="UniProtKB-UniRule"/>
</dbReference>
<feature type="active site" description="Proton donor/acceptor" evidence="9">
    <location>
        <position position="296"/>
    </location>
</feature>
<dbReference type="EMBL" id="JAGIYY010000010">
    <property type="protein sequence ID" value="MBP0440981.1"/>
    <property type="molecule type" value="Genomic_DNA"/>
</dbReference>
<reference evidence="12" key="1">
    <citation type="submission" date="2021-03" db="EMBL/GenBank/DDBJ databases">
        <title>Genome sequencing and assembly of Tianweitania sediminis.</title>
        <authorList>
            <person name="Chhetri G."/>
        </authorList>
    </citation>
    <scope>NUCLEOTIDE SEQUENCE</scope>
    <source>
        <strain evidence="12">Z8</strain>
    </source>
</reference>
<protein>
    <submittedName>
        <fullName evidence="12">L,D-transpeptidase</fullName>
    </submittedName>
</protein>
<dbReference type="GO" id="GO:0008360">
    <property type="term" value="P:regulation of cell shape"/>
    <property type="evidence" value="ECO:0007669"/>
    <property type="project" value="UniProtKB-UniRule"/>
</dbReference>
<comment type="similarity">
    <text evidence="2">Belongs to the YkuD family.</text>
</comment>
<dbReference type="PANTHER" id="PTHR30582:SF24">
    <property type="entry name" value="L,D-TRANSPEPTIDASE ERFK_SRFK-RELATED"/>
    <property type="match status" value="1"/>
</dbReference>
<keyword evidence="3" id="KW-0328">Glycosyltransferase</keyword>
<keyword evidence="7 9" id="KW-0573">Peptidoglycan synthesis</keyword>
<evidence type="ECO:0000256" key="6">
    <source>
        <dbReference type="ARBA" id="ARBA00022960"/>
    </source>
</evidence>
<evidence type="ECO:0000256" key="3">
    <source>
        <dbReference type="ARBA" id="ARBA00022676"/>
    </source>
</evidence>
<dbReference type="AlphaFoldDB" id="A0A8J7RMB1"/>
<dbReference type="CDD" id="cd16913">
    <property type="entry name" value="YkuD_like"/>
    <property type="match status" value="1"/>
</dbReference>
<accession>A0A8J7RMB1</accession>
<evidence type="ECO:0000256" key="9">
    <source>
        <dbReference type="PROSITE-ProRule" id="PRU01373"/>
    </source>
</evidence>
<keyword evidence="6 9" id="KW-0133">Cell shape</keyword>
<dbReference type="InterPro" id="IPR050979">
    <property type="entry name" value="LD-transpeptidase"/>
</dbReference>
<feature type="compositionally biased region" description="Basic and acidic residues" evidence="10">
    <location>
        <begin position="72"/>
        <end position="86"/>
    </location>
</feature>
<evidence type="ECO:0000256" key="2">
    <source>
        <dbReference type="ARBA" id="ARBA00005992"/>
    </source>
</evidence>
<organism evidence="12 13">
    <name type="scientific">Tianweitania sediminis</name>
    <dbReference type="NCBI Taxonomy" id="1502156"/>
    <lineage>
        <taxon>Bacteria</taxon>
        <taxon>Pseudomonadati</taxon>
        <taxon>Pseudomonadota</taxon>
        <taxon>Alphaproteobacteria</taxon>
        <taxon>Hyphomicrobiales</taxon>
        <taxon>Phyllobacteriaceae</taxon>
        <taxon>Tianweitania</taxon>
    </lineage>
</organism>
<comment type="caution">
    <text evidence="12">The sequence shown here is derived from an EMBL/GenBank/DDBJ whole genome shotgun (WGS) entry which is preliminary data.</text>
</comment>
<dbReference type="UniPathway" id="UPA00219"/>
<feature type="compositionally biased region" description="Polar residues" evidence="10">
    <location>
        <begin position="58"/>
        <end position="71"/>
    </location>
</feature>
<evidence type="ECO:0000256" key="5">
    <source>
        <dbReference type="ARBA" id="ARBA00022801"/>
    </source>
</evidence>
<dbReference type="GO" id="GO:0005576">
    <property type="term" value="C:extracellular region"/>
    <property type="evidence" value="ECO:0007669"/>
    <property type="project" value="TreeGrafter"/>
</dbReference>
<dbReference type="PANTHER" id="PTHR30582">
    <property type="entry name" value="L,D-TRANSPEPTIDASE"/>
    <property type="match status" value="1"/>
</dbReference>
<dbReference type="Pfam" id="PF03734">
    <property type="entry name" value="YkuD"/>
    <property type="match status" value="1"/>
</dbReference>
<dbReference type="InterPro" id="IPR038063">
    <property type="entry name" value="Transpep_catalytic_dom"/>
</dbReference>
<proteinExistence type="inferred from homology"/>
<keyword evidence="5" id="KW-0378">Hydrolase</keyword>
<dbReference type="GO" id="GO:0016757">
    <property type="term" value="F:glycosyltransferase activity"/>
    <property type="evidence" value="ECO:0007669"/>
    <property type="project" value="UniProtKB-KW"/>
</dbReference>
<dbReference type="SUPFAM" id="SSF141523">
    <property type="entry name" value="L,D-transpeptidase catalytic domain-like"/>
    <property type="match status" value="1"/>
</dbReference>
<evidence type="ECO:0000313" key="13">
    <source>
        <dbReference type="Proteomes" id="UP000666240"/>
    </source>
</evidence>
<evidence type="ECO:0000256" key="8">
    <source>
        <dbReference type="ARBA" id="ARBA00023316"/>
    </source>
</evidence>
<feature type="domain" description="L,D-TPase catalytic" evidence="11">
    <location>
        <begin position="199"/>
        <end position="336"/>
    </location>
</feature>
<name>A0A8J7RMB1_9HYPH</name>
<feature type="region of interest" description="Disordered" evidence="10">
    <location>
        <begin position="42"/>
        <end position="117"/>
    </location>
</feature>
<dbReference type="FunFam" id="2.40.440.10:FF:000002">
    <property type="entry name" value="L,D-transpeptidase ErfK/SrfK"/>
    <property type="match status" value="1"/>
</dbReference>
<feature type="active site" description="Nucleophile" evidence="9">
    <location>
        <position position="312"/>
    </location>
</feature>
<dbReference type="GO" id="GO:0071972">
    <property type="term" value="F:peptidoglycan L,D-transpeptidase activity"/>
    <property type="evidence" value="ECO:0007669"/>
    <property type="project" value="TreeGrafter"/>
</dbReference>
<evidence type="ECO:0000259" key="11">
    <source>
        <dbReference type="PROSITE" id="PS52029"/>
    </source>
</evidence>